<evidence type="ECO:0000256" key="3">
    <source>
        <dbReference type="ARBA" id="ARBA00023163"/>
    </source>
</evidence>
<protein>
    <submittedName>
        <fullName evidence="5">ArsR family transcriptional regulator</fullName>
    </submittedName>
</protein>
<keyword evidence="1" id="KW-0805">Transcription regulation</keyword>
<organism evidence="5 6">
    <name type="scientific">Marinomonas pollencensis</name>
    <dbReference type="NCBI Taxonomy" id="491954"/>
    <lineage>
        <taxon>Bacteria</taxon>
        <taxon>Pseudomonadati</taxon>
        <taxon>Pseudomonadota</taxon>
        <taxon>Gammaproteobacteria</taxon>
        <taxon>Oceanospirillales</taxon>
        <taxon>Oceanospirillaceae</taxon>
        <taxon>Marinomonas</taxon>
    </lineage>
</organism>
<dbReference type="PANTHER" id="PTHR33154:SF33">
    <property type="entry name" value="TRANSCRIPTIONAL REPRESSOR SDPR"/>
    <property type="match status" value="1"/>
</dbReference>
<dbReference type="InterPro" id="IPR001845">
    <property type="entry name" value="HTH_ArsR_DNA-bd_dom"/>
</dbReference>
<dbReference type="RefSeq" id="WP_115896282.1">
    <property type="nucleotide sequence ID" value="NZ_QUNG01000002.1"/>
</dbReference>
<dbReference type="GO" id="GO:0003700">
    <property type="term" value="F:DNA-binding transcription factor activity"/>
    <property type="evidence" value="ECO:0007669"/>
    <property type="project" value="InterPro"/>
</dbReference>
<dbReference type="Pfam" id="PF01022">
    <property type="entry name" value="HTH_5"/>
    <property type="match status" value="1"/>
</dbReference>
<keyword evidence="3" id="KW-0804">Transcription</keyword>
<evidence type="ECO:0000313" key="6">
    <source>
        <dbReference type="Proteomes" id="UP000256542"/>
    </source>
</evidence>
<dbReference type="Proteomes" id="UP000256542">
    <property type="component" value="Unassembled WGS sequence"/>
</dbReference>
<name>A0A3E0DSK9_9GAMM</name>
<sequence length="101" mass="11502">MTQNDLDSIIKALSNPARRDILAWLKSPEIEFPEQCSNYQYGVCVGQIFEKAGLSQSTVSSHLANLQRAGLVTSKRQGQWVYYQRNEQCIEAFADYLKQTL</sequence>
<dbReference type="InterPro" id="IPR051081">
    <property type="entry name" value="HTH_MetalResp_TranReg"/>
</dbReference>
<evidence type="ECO:0000313" key="5">
    <source>
        <dbReference type="EMBL" id="REG85473.1"/>
    </source>
</evidence>
<reference evidence="5 6" key="1">
    <citation type="submission" date="2018-08" db="EMBL/GenBank/DDBJ databases">
        <title>Genomic Encyclopedia of Type Strains, Phase III (KMG-III): the genomes of soil and plant-associated and newly described type strains.</title>
        <authorList>
            <person name="Whitman W."/>
        </authorList>
    </citation>
    <scope>NUCLEOTIDE SEQUENCE [LARGE SCALE GENOMIC DNA]</scope>
    <source>
        <strain evidence="5 6">CECT 7375</strain>
    </source>
</reference>
<dbReference type="GO" id="GO:0003677">
    <property type="term" value="F:DNA binding"/>
    <property type="evidence" value="ECO:0007669"/>
    <property type="project" value="UniProtKB-KW"/>
</dbReference>
<dbReference type="InterPro" id="IPR036388">
    <property type="entry name" value="WH-like_DNA-bd_sf"/>
</dbReference>
<dbReference type="SUPFAM" id="SSF46785">
    <property type="entry name" value="Winged helix' DNA-binding domain"/>
    <property type="match status" value="1"/>
</dbReference>
<evidence type="ECO:0000256" key="2">
    <source>
        <dbReference type="ARBA" id="ARBA00023125"/>
    </source>
</evidence>
<dbReference type="CDD" id="cd00090">
    <property type="entry name" value="HTH_ARSR"/>
    <property type="match status" value="1"/>
</dbReference>
<dbReference type="Gene3D" id="1.10.10.10">
    <property type="entry name" value="Winged helix-like DNA-binding domain superfamily/Winged helix DNA-binding domain"/>
    <property type="match status" value="1"/>
</dbReference>
<dbReference type="SMART" id="SM00418">
    <property type="entry name" value="HTH_ARSR"/>
    <property type="match status" value="1"/>
</dbReference>
<comment type="caution">
    <text evidence="5">The sequence shown here is derived from an EMBL/GenBank/DDBJ whole genome shotgun (WGS) entry which is preliminary data.</text>
</comment>
<feature type="domain" description="HTH arsR-type" evidence="4">
    <location>
        <begin position="1"/>
        <end position="101"/>
    </location>
</feature>
<dbReference type="PROSITE" id="PS50987">
    <property type="entry name" value="HTH_ARSR_2"/>
    <property type="match status" value="1"/>
</dbReference>
<dbReference type="InterPro" id="IPR011991">
    <property type="entry name" value="ArsR-like_HTH"/>
</dbReference>
<dbReference type="EMBL" id="QUNG01000002">
    <property type="protein sequence ID" value="REG85473.1"/>
    <property type="molecule type" value="Genomic_DNA"/>
</dbReference>
<keyword evidence="2" id="KW-0238">DNA-binding</keyword>
<gene>
    <name evidence="5" type="ORF">DFP81_1023</name>
</gene>
<accession>A0A3E0DSK9</accession>
<dbReference type="AlphaFoldDB" id="A0A3E0DSK9"/>
<dbReference type="InterPro" id="IPR036390">
    <property type="entry name" value="WH_DNA-bd_sf"/>
</dbReference>
<dbReference type="PANTHER" id="PTHR33154">
    <property type="entry name" value="TRANSCRIPTIONAL REGULATOR, ARSR FAMILY"/>
    <property type="match status" value="1"/>
</dbReference>
<dbReference type="NCBIfam" id="NF033788">
    <property type="entry name" value="HTH_metalloreg"/>
    <property type="match status" value="1"/>
</dbReference>
<evidence type="ECO:0000259" key="4">
    <source>
        <dbReference type="PROSITE" id="PS50987"/>
    </source>
</evidence>
<dbReference type="OrthoDB" id="9793058at2"/>
<evidence type="ECO:0000256" key="1">
    <source>
        <dbReference type="ARBA" id="ARBA00023015"/>
    </source>
</evidence>
<keyword evidence="6" id="KW-1185">Reference proteome</keyword>
<proteinExistence type="predicted"/>